<evidence type="ECO:0000259" key="5">
    <source>
        <dbReference type="Pfam" id="PF13847"/>
    </source>
</evidence>
<keyword evidence="2" id="KW-0489">Methyltransferase</keyword>
<keyword evidence="7" id="KW-1185">Reference proteome</keyword>
<evidence type="ECO:0000313" key="7">
    <source>
        <dbReference type="Proteomes" id="UP000062043"/>
    </source>
</evidence>
<dbReference type="RefSeq" id="WP_062370165.1">
    <property type="nucleotide sequence ID" value="NZ_CP007140.1"/>
</dbReference>
<dbReference type="InterPro" id="IPR029063">
    <property type="entry name" value="SAM-dependent_MTases_sf"/>
</dbReference>
<dbReference type="Gene3D" id="3.40.50.150">
    <property type="entry name" value="Vaccinia Virus protein VP39"/>
    <property type="match status" value="1"/>
</dbReference>
<dbReference type="InterPro" id="IPR025714">
    <property type="entry name" value="Methyltranfer_dom"/>
</dbReference>
<proteinExistence type="predicted"/>
<comment type="pathway">
    <text evidence="1">Lipid metabolism.</text>
</comment>
<feature type="domain" description="Methyltransferase" evidence="5">
    <location>
        <begin position="61"/>
        <end position="179"/>
    </location>
</feature>
<dbReference type="PANTHER" id="PTHR44307">
    <property type="entry name" value="PHOSPHOETHANOLAMINE METHYLTRANSFERASE"/>
    <property type="match status" value="1"/>
</dbReference>
<dbReference type="Pfam" id="PF13847">
    <property type="entry name" value="Methyltransf_31"/>
    <property type="match status" value="1"/>
</dbReference>
<dbReference type="PANTHER" id="PTHR44307:SF2">
    <property type="entry name" value="PHOSPHOETHANOLAMINE METHYLTRANSFERASE ISOFORM X1"/>
    <property type="match status" value="1"/>
</dbReference>
<reference evidence="6 7" key="1">
    <citation type="submission" date="2014-01" db="EMBL/GenBank/DDBJ databases">
        <title>Genome sequencing of Thermococcus guaymasensis.</title>
        <authorList>
            <person name="Zhang X."/>
            <person name="Alvare G."/>
            <person name="Fristensky B."/>
            <person name="Chen L."/>
            <person name="Suen T."/>
            <person name="Chen Q."/>
            <person name="Ma K."/>
        </authorList>
    </citation>
    <scope>NUCLEOTIDE SEQUENCE [LARGE SCALE GENOMIC DNA]</scope>
    <source>
        <strain evidence="6 7">DSM 11113</strain>
    </source>
</reference>
<dbReference type="SUPFAM" id="SSF53335">
    <property type="entry name" value="S-adenosyl-L-methionine-dependent methyltransferases"/>
    <property type="match status" value="1"/>
</dbReference>
<evidence type="ECO:0000313" key="6">
    <source>
        <dbReference type="EMBL" id="AJC72622.1"/>
    </source>
</evidence>
<dbReference type="KEGG" id="tgy:X802_00830"/>
<sequence length="207" mass="23700">MNILELEIVYKEALEVFHQAGGSNEEFYWLVSSVLVRYPAYKRELEIRRKLMDLIVQEVEGRVLDVGCGLGILTFRMASKDEVKKAVGIDSSCELIEFCNRLRSRIMEKAEFLCSDFLSVDIDEKFDCIVFLYTLHDYEPEVFLEKALKILENGGKIIIGDFDVKGLGKKVKAFAQENRLEIVKDTTLGKAKTHGDSYEAFLIVARR</sequence>
<evidence type="ECO:0000256" key="3">
    <source>
        <dbReference type="ARBA" id="ARBA00022679"/>
    </source>
</evidence>
<name>A0A0X1KMW5_9EURY</name>
<dbReference type="Proteomes" id="UP000062043">
    <property type="component" value="Chromosome"/>
</dbReference>
<organism evidence="6 7">
    <name type="scientific">Thermococcus guaymasensis DSM 11113</name>
    <dbReference type="NCBI Taxonomy" id="1432656"/>
    <lineage>
        <taxon>Archaea</taxon>
        <taxon>Methanobacteriati</taxon>
        <taxon>Methanobacteriota</taxon>
        <taxon>Thermococci</taxon>
        <taxon>Thermococcales</taxon>
        <taxon>Thermococcaceae</taxon>
        <taxon>Thermococcus</taxon>
    </lineage>
</organism>
<evidence type="ECO:0000256" key="2">
    <source>
        <dbReference type="ARBA" id="ARBA00022603"/>
    </source>
</evidence>
<gene>
    <name evidence="6" type="ORF">X802_00830</name>
</gene>
<keyword evidence="3" id="KW-0808">Transferase</keyword>
<comment type="pathway">
    <text evidence="4">Phospholipid metabolism.</text>
</comment>
<dbReference type="GO" id="GO:0008168">
    <property type="term" value="F:methyltransferase activity"/>
    <property type="evidence" value="ECO:0007669"/>
    <property type="project" value="UniProtKB-KW"/>
</dbReference>
<dbReference type="PATRIC" id="fig|1432656.3.peg.164"/>
<accession>A0A0X1KMW5</accession>
<dbReference type="AlphaFoldDB" id="A0A0X1KMW5"/>
<dbReference type="EMBL" id="CP007140">
    <property type="protein sequence ID" value="AJC72622.1"/>
    <property type="molecule type" value="Genomic_DNA"/>
</dbReference>
<dbReference type="CDD" id="cd02440">
    <property type="entry name" value="AdoMet_MTases"/>
    <property type="match status" value="1"/>
</dbReference>
<dbReference type="GeneID" id="27134207"/>
<dbReference type="OrthoDB" id="11691at2157"/>
<evidence type="ECO:0000256" key="1">
    <source>
        <dbReference type="ARBA" id="ARBA00005189"/>
    </source>
</evidence>
<dbReference type="STRING" id="1432656.X802_00830"/>
<protein>
    <recommendedName>
        <fullName evidence="5">Methyltransferase domain-containing protein</fullName>
    </recommendedName>
</protein>
<dbReference type="GO" id="GO:0032259">
    <property type="term" value="P:methylation"/>
    <property type="evidence" value="ECO:0007669"/>
    <property type="project" value="UniProtKB-KW"/>
</dbReference>
<evidence type="ECO:0000256" key="4">
    <source>
        <dbReference type="ARBA" id="ARBA00025707"/>
    </source>
</evidence>